<evidence type="ECO:0000256" key="5">
    <source>
        <dbReference type="ARBA" id="ARBA00023136"/>
    </source>
</evidence>
<dbReference type="RefSeq" id="WP_187712097.1">
    <property type="nucleotide sequence ID" value="NZ_CP060820.1"/>
</dbReference>
<dbReference type="InterPro" id="IPR018704">
    <property type="entry name" value="SecYEG/CpoB_TPR"/>
</dbReference>
<reference evidence="11 12" key="1">
    <citation type="submission" date="2020-08" db="EMBL/GenBank/DDBJ databases">
        <title>Lysobacter sp. II4 sp. nov., isolated from soil.</title>
        <authorList>
            <person name="Woo C.Y."/>
            <person name="Kim J."/>
        </authorList>
    </citation>
    <scope>NUCLEOTIDE SEQUENCE [LARGE SCALE GENOMIC DNA]</scope>
    <source>
        <strain evidence="11 12">II4</strain>
    </source>
</reference>
<dbReference type="EMBL" id="CP060820">
    <property type="protein sequence ID" value="QNP40657.1"/>
    <property type="molecule type" value="Genomic_DNA"/>
</dbReference>
<comment type="subcellular location">
    <subcellularLocation>
        <location evidence="1">Cell membrane</location>
        <topology evidence="1">Single-pass type II membrane protein</topology>
    </subcellularLocation>
</comment>
<feature type="transmembrane region" description="Helical" evidence="9">
    <location>
        <begin position="25"/>
        <end position="44"/>
    </location>
</feature>
<organism evidence="11 12">
    <name type="scientific">Agrilutibacter terrestris</name>
    <dbReference type="NCBI Taxonomy" id="2865112"/>
    <lineage>
        <taxon>Bacteria</taxon>
        <taxon>Pseudomonadati</taxon>
        <taxon>Pseudomonadota</taxon>
        <taxon>Gammaproteobacteria</taxon>
        <taxon>Lysobacterales</taxon>
        <taxon>Lysobacteraceae</taxon>
        <taxon>Agrilutibacter</taxon>
    </lineage>
</organism>
<evidence type="ECO:0000256" key="2">
    <source>
        <dbReference type="ARBA" id="ARBA00022475"/>
    </source>
</evidence>
<keyword evidence="5 9" id="KW-0472">Membrane</keyword>
<dbReference type="Pfam" id="PF09976">
    <property type="entry name" value="TPR_21"/>
    <property type="match status" value="1"/>
</dbReference>
<keyword evidence="2" id="KW-1003">Cell membrane</keyword>
<dbReference type="GO" id="GO:0044877">
    <property type="term" value="F:protein-containing complex binding"/>
    <property type="evidence" value="ECO:0007669"/>
    <property type="project" value="InterPro"/>
</dbReference>
<name>A0A7H0FX91_9GAMM</name>
<dbReference type="Gene3D" id="1.25.40.10">
    <property type="entry name" value="Tetratricopeptide repeat domain"/>
    <property type="match status" value="1"/>
</dbReference>
<evidence type="ECO:0000313" key="11">
    <source>
        <dbReference type="EMBL" id="QNP40657.1"/>
    </source>
</evidence>
<evidence type="ECO:0000256" key="7">
    <source>
        <dbReference type="ARBA" id="ARBA00024197"/>
    </source>
</evidence>
<sequence length="209" mass="22416">MAIDELLDEHEQSERVREWLRRNGSALVVGIALGLAAIGGWQWWQRHQAGKQLQAATDYQAAVDAIQANDKAAAGKIPSVPEGVFRALAQLELAKSQVQAGQSDAAIATLRSVKVEDPAIADIVNQRLARLLIDAKQADAALKLVADGDSLSALEIRGDAQLALGQRDQARDSYNKALLKAEVGTPQRRLLELKLTDAGGTPPKTESQS</sequence>
<feature type="domain" description="Ancillary SecYEG translocon subunit/Cell division coordinator CpoB TPR" evidence="10">
    <location>
        <begin position="17"/>
        <end position="198"/>
    </location>
</feature>
<gene>
    <name evidence="11" type="ORF">H8B22_14545</name>
</gene>
<dbReference type="AlphaFoldDB" id="A0A7H0FX91"/>
<evidence type="ECO:0000313" key="12">
    <source>
        <dbReference type="Proteomes" id="UP000516018"/>
    </source>
</evidence>
<dbReference type="PIRSF" id="PIRSF006170">
    <property type="entry name" value="YfgM"/>
    <property type="match status" value="1"/>
</dbReference>
<accession>A0A7H0FX91</accession>
<dbReference type="Proteomes" id="UP000516018">
    <property type="component" value="Chromosome"/>
</dbReference>
<evidence type="ECO:0000256" key="6">
    <source>
        <dbReference type="ARBA" id="ARBA00023186"/>
    </source>
</evidence>
<comment type="similarity">
    <text evidence="7">Belongs to the YfgM family.</text>
</comment>
<dbReference type="SUPFAM" id="SSF48452">
    <property type="entry name" value="TPR-like"/>
    <property type="match status" value="1"/>
</dbReference>
<dbReference type="InterPro" id="IPR026039">
    <property type="entry name" value="YfgM"/>
</dbReference>
<protein>
    <recommendedName>
        <fullName evidence="8">Ancillary SecYEG translocon subunit</fullName>
    </recommendedName>
</protein>
<proteinExistence type="inferred from homology"/>
<evidence type="ECO:0000256" key="4">
    <source>
        <dbReference type="ARBA" id="ARBA00022989"/>
    </source>
</evidence>
<evidence type="ECO:0000256" key="8">
    <source>
        <dbReference type="ARBA" id="ARBA00024235"/>
    </source>
</evidence>
<dbReference type="PANTHER" id="PTHR38035:SF1">
    <property type="entry name" value="ANCILLARY SECYEG TRANSLOCON SUBUNIT"/>
    <property type="match status" value="1"/>
</dbReference>
<evidence type="ECO:0000256" key="9">
    <source>
        <dbReference type="SAM" id="Phobius"/>
    </source>
</evidence>
<keyword evidence="6" id="KW-0143">Chaperone</keyword>
<dbReference type="InterPro" id="IPR011990">
    <property type="entry name" value="TPR-like_helical_dom_sf"/>
</dbReference>
<evidence type="ECO:0000256" key="1">
    <source>
        <dbReference type="ARBA" id="ARBA00004401"/>
    </source>
</evidence>
<evidence type="ECO:0000259" key="10">
    <source>
        <dbReference type="Pfam" id="PF09976"/>
    </source>
</evidence>
<keyword evidence="12" id="KW-1185">Reference proteome</keyword>
<evidence type="ECO:0000256" key="3">
    <source>
        <dbReference type="ARBA" id="ARBA00022692"/>
    </source>
</evidence>
<dbReference type="GO" id="GO:0005886">
    <property type="term" value="C:plasma membrane"/>
    <property type="evidence" value="ECO:0007669"/>
    <property type="project" value="UniProtKB-SubCell"/>
</dbReference>
<dbReference type="PANTHER" id="PTHR38035">
    <property type="entry name" value="UPF0070 PROTEIN YFGM"/>
    <property type="match status" value="1"/>
</dbReference>
<dbReference type="KEGG" id="lsx:H8B22_14545"/>
<keyword evidence="3 9" id="KW-0812">Transmembrane</keyword>
<keyword evidence="4 9" id="KW-1133">Transmembrane helix</keyword>